<feature type="DNA-binding region" description="OmpR/PhoB-type" evidence="5">
    <location>
        <begin position="7"/>
        <end position="104"/>
    </location>
</feature>
<dbReference type="RefSeq" id="WP_203384266.1">
    <property type="nucleotide sequence ID" value="NZ_JAENHP010000055.1"/>
</dbReference>
<dbReference type="EMBL" id="JAENHP010000055">
    <property type="protein sequence ID" value="MBM2623915.1"/>
    <property type="molecule type" value="Genomic_DNA"/>
</dbReference>
<dbReference type="SUPFAM" id="SSF48452">
    <property type="entry name" value="TPR-like"/>
    <property type="match status" value="3"/>
</dbReference>
<dbReference type="PANTHER" id="PTHR35807:SF1">
    <property type="entry name" value="TRANSCRIPTIONAL REGULATOR REDD"/>
    <property type="match status" value="1"/>
</dbReference>
<dbReference type="InterPro" id="IPR019734">
    <property type="entry name" value="TPR_rpt"/>
</dbReference>
<dbReference type="SMART" id="SM01043">
    <property type="entry name" value="BTAD"/>
    <property type="match status" value="1"/>
</dbReference>
<comment type="caution">
    <text evidence="7">The sequence shown here is derived from an EMBL/GenBank/DDBJ whole genome shotgun (WGS) entry which is preliminary data.</text>
</comment>
<dbReference type="InterPro" id="IPR005158">
    <property type="entry name" value="BTAD"/>
</dbReference>
<keyword evidence="3 5" id="KW-0238">DNA-binding</keyword>
<dbReference type="Gene3D" id="1.25.40.10">
    <property type="entry name" value="Tetratricopeptide repeat domain"/>
    <property type="match status" value="2"/>
</dbReference>
<dbReference type="CDD" id="cd15831">
    <property type="entry name" value="BTAD"/>
    <property type="match status" value="1"/>
</dbReference>
<evidence type="ECO:0000256" key="4">
    <source>
        <dbReference type="ARBA" id="ARBA00023163"/>
    </source>
</evidence>
<dbReference type="PANTHER" id="PTHR35807">
    <property type="entry name" value="TRANSCRIPTIONAL REGULATOR REDD-RELATED"/>
    <property type="match status" value="1"/>
</dbReference>
<dbReference type="PRINTS" id="PR00364">
    <property type="entry name" value="DISEASERSIST"/>
</dbReference>
<dbReference type="Pfam" id="PF03704">
    <property type="entry name" value="BTAD"/>
    <property type="match status" value="1"/>
</dbReference>
<accession>A0ABS2AVN2</accession>
<evidence type="ECO:0000313" key="8">
    <source>
        <dbReference type="Proteomes" id="UP000632138"/>
    </source>
</evidence>
<feature type="domain" description="OmpR/PhoB-type" evidence="6">
    <location>
        <begin position="7"/>
        <end position="104"/>
    </location>
</feature>
<sequence>MSEGATDGRAGMGAIEFGVLGPLVVRSGAETVALPGGMAYRLLALLLARAGEALPIDRLADQLWDGRPPRTARKTTQVYLHHLRRVLPDPDRIRLTTAGYRLVAEPDELDSGRLETLVRRAAAAPPDQAGTLLDEALGLWRGTPFAGVTGVPMVDEARDRLTDLRLTAVEESARAGRHADLLPLLRSLAAEQPYRERLHEHLMIALSLAGRRAEALAVYRDLRERLDTELGVEPGPAIQERHRLILRGDPLVAPGRPMLLPRDIPDFTGRTAELDRLDEIADEPSAVTVVCAIGGLGGVGKTALAVHWSHRAQARFPDGQLYLNLFSYDHRPVRGTAEALHHLLACLGVPGNQIPATVDGAAARYRAELAGKRMLVVLDDAQDTDQIRTLLPGEPRCHVLVTSRTSLSGLIARDGARRITLSPLPGTDAKALLHAVVGAARCVAEPEAVDDLVTLCGGLPLAVRIAAAHLVDRPTTPIADYVTELRAAGRVEGLRLADDEQYAVKAVLDRSTAALSPPDRAAFALLGVIPGRDFTAAALAAMTPPARADRAGATLERFVAARLVDEGAPGRFTLHDLVREYALGLAGDPVEPLGRLLAYYRAATGRASEALRPGLSEPEAGEAMTVGDAQGWFAAEHDNLAAAIVAGARHGLDDDVRALVDPLWKVCYAIGSVDRWISVFESALTALPGDGSGLARLAVLNTLGNAYVVAGRYDRAVPAHEECAREWSLAGQAVDAARATANLAVSYERLGRFDEALAAQEAALETFREAGLRNLEAYVLAVGIPDVRKRIGDYAGARDSLLAALELIRPDGMSVDVAQALNNLADVCQLTGDLDQAVSYADEAMRVARAVGSRHLETMTMTTMAAVLRSQGRLAESLALSEQTQQSFEEMGMAGMACENRLEMARTQAAAAHIAEAAETYSRAATEARALGERLLLARALSGLGDCTAASARKRAYREEALSLFDALGAPEAEPLRKLLAEG</sequence>
<dbReference type="Gene3D" id="1.10.10.10">
    <property type="entry name" value="Winged helix-like DNA-binding domain superfamily/Winged helix DNA-binding domain"/>
    <property type="match status" value="1"/>
</dbReference>
<evidence type="ECO:0000256" key="3">
    <source>
        <dbReference type="ARBA" id="ARBA00023125"/>
    </source>
</evidence>
<dbReference type="SUPFAM" id="SSF52540">
    <property type="entry name" value="P-loop containing nucleoside triphosphate hydrolases"/>
    <property type="match status" value="1"/>
</dbReference>
<organism evidence="7 8">
    <name type="scientific">Paractinoplanes ovalisporus</name>
    <dbReference type="NCBI Taxonomy" id="2810368"/>
    <lineage>
        <taxon>Bacteria</taxon>
        <taxon>Bacillati</taxon>
        <taxon>Actinomycetota</taxon>
        <taxon>Actinomycetes</taxon>
        <taxon>Micromonosporales</taxon>
        <taxon>Micromonosporaceae</taxon>
        <taxon>Paractinoplanes</taxon>
    </lineage>
</organism>
<dbReference type="InterPro" id="IPR002182">
    <property type="entry name" value="NB-ARC"/>
</dbReference>
<dbReference type="Gene3D" id="3.40.50.300">
    <property type="entry name" value="P-loop containing nucleotide triphosphate hydrolases"/>
    <property type="match status" value="1"/>
</dbReference>
<dbReference type="InterPro" id="IPR051677">
    <property type="entry name" value="AfsR-DnrI-RedD_regulator"/>
</dbReference>
<name>A0ABS2AVN2_9ACTN</name>
<dbReference type="SMART" id="SM00862">
    <property type="entry name" value="Trans_reg_C"/>
    <property type="match status" value="1"/>
</dbReference>
<dbReference type="Pfam" id="PF00486">
    <property type="entry name" value="Trans_reg_C"/>
    <property type="match status" value="1"/>
</dbReference>
<dbReference type="InterPro" id="IPR016032">
    <property type="entry name" value="Sig_transdc_resp-reg_C-effctor"/>
</dbReference>
<dbReference type="Pfam" id="PF00931">
    <property type="entry name" value="NB-ARC"/>
    <property type="match status" value="1"/>
</dbReference>
<evidence type="ECO:0000313" key="7">
    <source>
        <dbReference type="EMBL" id="MBM2623915.1"/>
    </source>
</evidence>
<dbReference type="PROSITE" id="PS51755">
    <property type="entry name" value="OMPR_PHOB"/>
    <property type="match status" value="1"/>
</dbReference>
<protein>
    <submittedName>
        <fullName evidence="7">Tetratricopeptide repeat protein</fullName>
    </submittedName>
</protein>
<dbReference type="InterPro" id="IPR036388">
    <property type="entry name" value="WH-like_DNA-bd_sf"/>
</dbReference>
<comment type="similarity">
    <text evidence="1">Belongs to the AfsR/DnrI/RedD regulatory family.</text>
</comment>
<evidence type="ECO:0000256" key="1">
    <source>
        <dbReference type="ARBA" id="ARBA00005820"/>
    </source>
</evidence>
<evidence type="ECO:0000256" key="2">
    <source>
        <dbReference type="ARBA" id="ARBA00023015"/>
    </source>
</evidence>
<keyword evidence="8" id="KW-1185">Reference proteome</keyword>
<dbReference type="SMART" id="SM00028">
    <property type="entry name" value="TPR"/>
    <property type="match status" value="3"/>
</dbReference>
<evidence type="ECO:0000256" key="5">
    <source>
        <dbReference type="PROSITE-ProRule" id="PRU01091"/>
    </source>
</evidence>
<gene>
    <name evidence="7" type="ORF">JIG36_51350</name>
</gene>
<evidence type="ECO:0000259" key="6">
    <source>
        <dbReference type="PROSITE" id="PS51755"/>
    </source>
</evidence>
<dbReference type="Proteomes" id="UP000632138">
    <property type="component" value="Unassembled WGS sequence"/>
</dbReference>
<reference evidence="7 8" key="1">
    <citation type="submission" date="2021-01" db="EMBL/GenBank/DDBJ databases">
        <title>Actinoplanes sp. nov. LDG1-06 isolated from lichen.</title>
        <authorList>
            <person name="Saeng-In P."/>
            <person name="Phongsopitanun W."/>
            <person name="Kanchanasin P."/>
            <person name="Yuki M."/>
            <person name="Kudo T."/>
            <person name="Ohkuma M."/>
            <person name="Tanasupawat S."/>
        </authorList>
    </citation>
    <scope>NUCLEOTIDE SEQUENCE [LARGE SCALE GENOMIC DNA]</scope>
    <source>
        <strain evidence="7 8">LDG1-06</strain>
    </source>
</reference>
<proteinExistence type="inferred from homology"/>
<dbReference type="InterPro" id="IPR011990">
    <property type="entry name" value="TPR-like_helical_dom_sf"/>
</dbReference>
<keyword evidence="4" id="KW-0804">Transcription</keyword>
<dbReference type="InterPro" id="IPR001867">
    <property type="entry name" value="OmpR/PhoB-type_DNA-bd"/>
</dbReference>
<keyword evidence="2" id="KW-0805">Transcription regulation</keyword>
<dbReference type="InterPro" id="IPR027417">
    <property type="entry name" value="P-loop_NTPase"/>
</dbReference>
<dbReference type="Pfam" id="PF13424">
    <property type="entry name" value="TPR_12"/>
    <property type="match status" value="2"/>
</dbReference>
<dbReference type="SUPFAM" id="SSF46894">
    <property type="entry name" value="C-terminal effector domain of the bipartite response regulators"/>
    <property type="match status" value="1"/>
</dbReference>